<dbReference type="GO" id="GO:0014069">
    <property type="term" value="C:postsynaptic density"/>
    <property type="evidence" value="ECO:0007669"/>
    <property type="project" value="TreeGrafter"/>
</dbReference>
<organism evidence="4 5">
    <name type="scientific">Littorina saxatilis</name>
    <dbReference type="NCBI Taxonomy" id="31220"/>
    <lineage>
        <taxon>Eukaryota</taxon>
        <taxon>Metazoa</taxon>
        <taxon>Spiralia</taxon>
        <taxon>Lophotrochozoa</taxon>
        <taxon>Mollusca</taxon>
        <taxon>Gastropoda</taxon>
        <taxon>Caenogastropoda</taxon>
        <taxon>Littorinimorpha</taxon>
        <taxon>Littorinoidea</taxon>
        <taxon>Littorinidae</taxon>
        <taxon>Littorina</taxon>
    </lineage>
</organism>
<feature type="compositionally biased region" description="Basic and acidic residues" evidence="2">
    <location>
        <begin position="662"/>
        <end position="702"/>
    </location>
</feature>
<dbReference type="NCBIfam" id="NF005451">
    <property type="entry name" value="PRK07044.1"/>
    <property type="match status" value="1"/>
</dbReference>
<feature type="compositionally biased region" description="Basic and acidic residues" evidence="2">
    <location>
        <begin position="26"/>
        <end position="47"/>
    </location>
</feature>
<evidence type="ECO:0000259" key="3">
    <source>
        <dbReference type="SMART" id="SM01007"/>
    </source>
</evidence>
<protein>
    <recommendedName>
        <fullName evidence="3">Class II aldolase/adducin N-terminal domain-containing protein</fullName>
    </recommendedName>
</protein>
<name>A0AAN9BPV6_9CAEN</name>
<dbReference type="GO" id="GO:0051015">
    <property type="term" value="F:actin filament binding"/>
    <property type="evidence" value="ECO:0007669"/>
    <property type="project" value="TreeGrafter"/>
</dbReference>
<evidence type="ECO:0000256" key="1">
    <source>
        <dbReference type="ARBA" id="ARBA00006274"/>
    </source>
</evidence>
<keyword evidence="5" id="KW-1185">Reference proteome</keyword>
<comment type="caution">
    <text evidence="4">The sequence shown here is derived from an EMBL/GenBank/DDBJ whole genome shotgun (WGS) entry which is preliminary data.</text>
</comment>
<accession>A0AAN9BPV6</accession>
<feature type="compositionally biased region" description="Basic and acidic residues" evidence="2">
    <location>
        <begin position="721"/>
        <end position="731"/>
    </location>
</feature>
<dbReference type="SUPFAM" id="SSF53639">
    <property type="entry name" value="AraD/HMP-PK domain-like"/>
    <property type="match status" value="1"/>
</dbReference>
<dbReference type="AlphaFoldDB" id="A0AAN9BPV6"/>
<feature type="region of interest" description="Disordered" evidence="2">
    <location>
        <begin position="1"/>
        <end position="47"/>
    </location>
</feature>
<dbReference type="Pfam" id="PF00596">
    <property type="entry name" value="Aldolase_II"/>
    <property type="match status" value="1"/>
</dbReference>
<dbReference type="InterPro" id="IPR051017">
    <property type="entry name" value="Aldolase-II_Adducin_sf"/>
</dbReference>
<sequence>MSDSAHLNGPASPSGKFIDSIDPEDPEYRRNLQRPAEVKEDMKQMEGRSRVSVVLNSQAFKEELETIVNEQIRQGGPASLFALQQISDLLGPSARGAGGSSFARSSPVIPINDIRGVETFGYTKQEKVLRCKLAAAYRLVDLSGWTHGIYNHISARLSQEHEQFLVNPFGMLYPEITASTLAKVDVRGEVVDCGTTGLGINKAAFTLHSAIHQARPDIRCIIHLHTPSAVAVSATKQGLLPMSQEALLCGKVSYHDYRGILVDQEERDQLARSLGPFNKVMFLRNHGVVACGETIEEAFHYAFNVMAATDAQVKAMPVGLDNLVLVDEETQERTFKVGSQGGGGADTSGRKYRCGELEWEALMRTLDNSGFRTGHIYKQPLMKQEKKERANSDVELPPTSSSFTYVFDGDYEHSKYVSPIKMAMERQKQAYKAGWLTSPNTYKKTEIEEIGTTTPKKITKWVTDGENPQHRSTAIKVETPNQFAPQGVNPKEFKQKQKSIRKDYYEEKVSAGPQSKILEGISWDEASKMKEGGDQTVVVGAASKGIIQRDHQHNAVVYRSYYAANPFENMSEEEVRAYKMDVERQDRGEEPEDAPGPDGRLISTEERMHHIQQSREDVQHDTEAKPTQETNLDTVVNGERGKESSPAPPVNPKESAPSAPVRRTESERHPEKNRALIKELEGKGIGRSHSDRRPRGEGDGDKPGSPTKSDPLDSASGGETLEERSSKEGSPTKEAPSPTKEKKKKKKFRMPSFSKKKKDSKESTI</sequence>
<dbReference type="EMBL" id="JBAMIC010000003">
    <property type="protein sequence ID" value="KAK7109303.1"/>
    <property type="molecule type" value="Genomic_DNA"/>
</dbReference>
<gene>
    <name evidence="4" type="ORF">V1264_013365</name>
</gene>
<comment type="similarity">
    <text evidence="1">Belongs to the aldolase class II family. Adducin subfamily.</text>
</comment>
<dbReference type="SMART" id="SM01007">
    <property type="entry name" value="Aldolase_II"/>
    <property type="match status" value="1"/>
</dbReference>
<dbReference type="GO" id="GO:0005886">
    <property type="term" value="C:plasma membrane"/>
    <property type="evidence" value="ECO:0007669"/>
    <property type="project" value="UniProtKB-SubCell"/>
</dbReference>
<dbReference type="PANTHER" id="PTHR10672:SF3">
    <property type="entry name" value="PROTEIN HU-LI TAI SHAO"/>
    <property type="match status" value="1"/>
</dbReference>
<dbReference type="GO" id="GO:0005856">
    <property type="term" value="C:cytoskeleton"/>
    <property type="evidence" value="ECO:0007669"/>
    <property type="project" value="TreeGrafter"/>
</dbReference>
<dbReference type="Gene3D" id="3.40.225.10">
    <property type="entry name" value="Class II aldolase/adducin N-terminal domain"/>
    <property type="match status" value="1"/>
</dbReference>
<dbReference type="InterPro" id="IPR036409">
    <property type="entry name" value="Aldolase_II/adducin_N_sf"/>
</dbReference>
<dbReference type="Proteomes" id="UP001374579">
    <property type="component" value="Unassembled WGS sequence"/>
</dbReference>
<proteinExistence type="inferred from homology"/>
<evidence type="ECO:0000256" key="2">
    <source>
        <dbReference type="SAM" id="MobiDB-lite"/>
    </source>
</evidence>
<feature type="region of interest" description="Disordered" evidence="2">
    <location>
        <begin position="583"/>
        <end position="765"/>
    </location>
</feature>
<dbReference type="InterPro" id="IPR001303">
    <property type="entry name" value="Aldolase_II/adducin_N"/>
</dbReference>
<feature type="compositionally biased region" description="Basic and acidic residues" evidence="2">
    <location>
        <begin position="603"/>
        <end position="626"/>
    </location>
</feature>
<evidence type="ECO:0000313" key="4">
    <source>
        <dbReference type="EMBL" id="KAK7109303.1"/>
    </source>
</evidence>
<feature type="compositionally biased region" description="Basic residues" evidence="2">
    <location>
        <begin position="741"/>
        <end position="758"/>
    </location>
</feature>
<evidence type="ECO:0000313" key="5">
    <source>
        <dbReference type="Proteomes" id="UP001374579"/>
    </source>
</evidence>
<dbReference type="PANTHER" id="PTHR10672">
    <property type="entry name" value="ADDUCIN"/>
    <property type="match status" value="1"/>
</dbReference>
<dbReference type="FunFam" id="3.40.225.10:FF:000013">
    <property type="entry name" value="Class II aldolase"/>
    <property type="match status" value="1"/>
</dbReference>
<feature type="domain" description="Class II aldolase/adducin N-terminal" evidence="3">
    <location>
        <begin position="131"/>
        <end position="313"/>
    </location>
</feature>
<reference evidence="4 5" key="1">
    <citation type="submission" date="2024-02" db="EMBL/GenBank/DDBJ databases">
        <title>Chromosome-scale genome assembly of the rough periwinkle Littorina saxatilis.</title>
        <authorList>
            <person name="De Jode A."/>
            <person name="Faria R."/>
            <person name="Formenti G."/>
            <person name="Sims Y."/>
            <person name="Smith T.P."/>
            <person name="Tracey A."/>
            <person name="Wood J.M.D."/>
            <person name="Zagrodzka Z.B."/>
            <person name="Johannesson K."/>
            <person name="Butlin R.K."/>
            <person name="Leder E.H."/>
        </authorList>
    </citation>
    <scope>NUCLEOTIDE SEQUENCE [LARGE SCALE GENOMIC DNA]</scope>
    <source>
        <strain evidence="4">Snail1</strain>
        <tissue evidence="4">Muscle</tissue>
    </source>
</reference>